<evidence type="ECO:0000313" key="4">
    <source>
        <dbReference type="Proteomes" id="UP000791440"/>
    </source>
</evidence>
<reference evidence="3" key="1">
    <citation type="journal article" date="2016" name="Insect Biochem. Mol. Biol.">
        <title>Multifaceted biological insights from a draft genome sequence of the tobacco hornworm moth, Manduca sexta.</title>
        <authorList>
            <person name="Kanost M.R."/>
            <person name="Arrese E.L."/>
            <person name="Cao X."/>
            <person name="Chen Y.R."/>
            <person name="Chellapilla S."/>
            <person name="Goldsmith M.R."/>
            <person name="Grosse-Wilde E."/>
            <person name="Heckel D.G."/>
            <person name="Herndon N."/>
            <person name="Jiang H."/>
            <person name="Papanicolaou A."/>
            <person name="Qu J."/>
            <person name="Soulages J.L."/>
            <person name="Vogel H."/>
            <person name="Walters J."/>
            <person name="Waterhouse R.M."/>
            <person name="Ahn S.J."/>
            <person name="Almeida F.C."/>
            <person name="An C."/>
            <person name="Aqrawi P."/>
            <person name="Bretschneider A."/>
            <person name="Bryant W.B."/>
            <person name="Bucks S."/>
            <person name="Chao H."/>
            <person name="Chevignon G."/>
            <person name="Christen J.M."/>
            <person name="Clarke D.F."/>
            <person name="Dittmer N.T."/>
            <person name="Ferguson L.C.F."/>
            <person name="Garavelou S."/>
            <person name="Gordon K.H.J."/>
            <person name="Gunaratna R.T."/>
            <person name="Han Y."/>
            <person name="Hauser F."/>
            <person name="He Y."/>
            <person name="Heidel-Fischer H."/>
            <person name="Hirsh A."/>
            <person name="Hu Y."/>
            <person name="Jiang H."/>
            <person name="Kalra D."/>
            <person name="Klinner C."/>
            <person name="Konig C."/>
            <person name="Kovar C."/>
            <person name="Kroll A.R."/>
            <person name="Kuwar S.S."/>
            <person name="Lee S.L."/>
            <person name="Lehman R."/>
            <person name="Li K."/>
            <person name="Li Z."/>
            <person name="Liang H."/>
            <person name="Lovelace S."/>
            <person name="Lu Z."/>
            <person name="Mansfield J.H."/>
            <person name="McCulloch K.J."/>
            <person name="Mathew T."/>
            <person name="Morton B."/>
            <person name="Muzny D.M."/>
            <person name="Neunemann D."/>
            <person name="Ongeri F."/>
            <person name="Pauchet Y."/>
            <person name="Pu L.L."/>
            <person name="Pyrousis I."/>
            <person name="Rao X.J."/>
            <person name="Redding A."/>
            <person name="Roesel C."/>
            <person name="Sanchez-Gracia A."/>
            <person name="Schaack S."/>
            <person name="Shukla A."/>
            <person name="Tetreau G."/>
            <person name="Wang Y."/>
            <person name="Xiong G.H."/>
            <person name="Traut W."/>
            <person name="Walsh T.K."/>
            <person name="Worley K.C."/>
            <person name="Wu D."/>
            <person name="Wu W."/>
            <person name="Wu Y.Q."/>
            <person name="Zhang X."/>
            <person name="Zou Z."/>
            <person name="Zucker H."/>
            <person name="Briscoe A.D."/>
            <person name="Burmester T."/>
            <person name="Clem R.J."/>
            <person name="Feyereisen R."/>
            <person name="Grimmelikhuijzen C.J.P."/>
            <person name="Hamodrakas S.J."/>
            <person name="Hansson B.S."/>
            <person name="Huguet E."/>
            <person name="Jermiin L.S."/>
            <person name="Lan Q."/>
            <person name="Lehman H.K."/>
            <person name="Lorenzen M."/>
            <person name="Merzendorfer H."/>
            <person name="Michalopoulos I."/>
            <person name="Morton D.B."/>
            <person name="Muthukrishnan S."/>
            <person name="Oakeshott J.G."/>
            <person name="Palmer W."/>
            <person name="Park Y."/>
            <person name="Passarelli A.L."/>
            <person name="Rozas J."/>
            <person name="Schwartz L.M."/>
            <person name="Smith W."/>
            <person name="Southgate A."/>
            <person name="Vilcinskas A."/>
            <person name="Vogt R."/>
            <person name="Wang P."/>
            <person name="Werren J."/>
            <person name="Yu X.Q."/>
            <person name="Zhou J.J."/>
            <person name="Brown S.J."/>
            <person name="Scherer S.E."/>
            <person name="Richards S."/>
            <person name="Blissard G.W."/>
        </authorList>
    </citation>
    <scope>NUCLEOTIDE SEQUENCE</scope>
</reference>
<proteinExistence type="predicted"/>
<keyword evidence="2" id="KW-0732">Signal</keyword>
<gene>
    <name evidence="3" type="ORF">O3G_MSEX015518</name>
</gene>
<evidence type="ECO:0000313" key="3">
    <source>
        <dbReference type="EMBL" id="KAG6465939.1"/>
    </source>
</evidence>
<dbReference type="Proteomes" id="UP000791440">
    <property type="component" value="Unassembled WGS sequence"/>
</dbReference>
<keyword evidence="1" id="KW-0812">Transmembrane</keyword>
<protein>
    <submittedName>
        <fullName evidence="3">Uncharacterized protein</fullName>
    </submittedName>
</protein>
<dbReference type="Pfam" id="PF07898">
    <property type="entry name" value="DUF1676"/>
    <property type="match status" value="1"/>
</dbReference>
<organism evidence="3 4">
    <name type="scientific">Manduca sexta</name>
    <name type="common">Tobacco hawkmoth</name>
    <name type="synonym">Tobacco hornworm</name>
    <dbReference type="NCBI Taxonomy" id="7130"/>
    <lineage>
        <taxon>Eukaryota</taxon>
        <taxon>Metazoa</taxon>
        <taxon>Ecdysozoa</taxon>
        <taxon>Arthropoda</taxon>
        <taxon>Hexapoda</taxon>
        <taxon>Insecta</taxon>
        <taxon>Pterygota</taxon>
        <taxon>Neoptera</taxon>
        <taxon>Endopterygota</taxon>
        <taxon>Lepidoptera</taxon>
        <taxon>Glossata</taxon>
        <taxon>Ditrysia</taxon>
        <taxon>Bombycoidea</taxon>
        <taxon>Sphingidae</taxon>
        <taxon>Sphinginae</taxon>
        <taxon>Sphingini</taxon>
        <taxon>Manduca</taxon>
    </lineage>
</organism>
<sequence length="284" mass="32209">MEVKLQWQTLVLLCIVVMSTADDYENKLTKLWSLSGASNSDGSAVVNVTRASIVIQPSSYNIEQDDRAPQARKYTFRPRAIPLVREQPQVERNVYSQDAAKQYKSDILFPGNYMPIAKEKSNKNLTKDTVLARGMHNGPRVTIPLIRNEEFESRALDDYEEPIIEKPEGFSEPTASRRSLTYFFGLDDDDDQEEEEEEGEYEVEETEGLTEKELKTKNKLKKKKLKPKKLKKYMLPLLLAYKMKYFALVPVMIGGLVLLIGATGLAGFFFALFAAVMGLQKGGY</sequence>
<feature type="signal peptide" evidence="2">
    <location>
        <begin position="1"/>
        <end position="21"/>
    </location>
</feature>
<evidence type="ECO:0000256" key="2">
    <source>
        <dbReference type="SAM" id="SignalP"/>
    </source>
</evidence>
<keyword evidence="1" id="KW-1133">Transmembrane helix</keyword>
<dbReference type="AlphaFoldDB" id="A0A921ZZY7"/>
<dbReference type="InterPro" id="IPR012464">
    <property type="entry name" value="DUF1676"/>
</dbReference>
<keyword evidence="4" id="KW-1185">Reference proteome</keyword>
<comment type="caution">
    <text evidence="3">The sequence shown here is derived from an EMBL/GenBank/DDBJ whole genome shotgun (WGS) entry which is preliminary data.</text>
</comment>
<name>A0A921ZZY7_MANSE</name>
<keyword evidence="1" id="KW-0472">Membrane</keyword>
<reference evidence="3" key="2">
    <citation type="submission" date="2020-12" db="EMBL/GenBank/DDBJ databases">
        <authorList>
            <person name="Kanost M."/>
        </authorList>
    </citation>
    <scope>NUCLEOTIDE SEQUENCE</scope>
</reference>
<accession>A0A921ZZY7</accession>
<feature type="chain" id="PRO_5036951910" evidence="2">
    <location>
        <begin position="22"/>
        <end position="284"/>
    </location>
</feature>
<evidence type="ECO:0000256" key="1">
    <source>
        <dbReference type="SAM" id="Phobius"/>
    </source>
</evidence>
<dbReference type="EMBL" id="JH670187">
    <property type="protein sequence ID" value="KAG6465939.1"/>
    <property type="molecule type" value="Genomic_DNA"/>
</dbReference>
<feature type="transmembrane region" description="Helical" evidence="1">
    <location>
        <begin position="245"/>
        <end position="276"/>
    </location>
</feature>